<dbReference type="AlphaFoldDB" id="A0A1M5TLS8"/>
<evidence type="ECO:0000256" key="1">
    <source>
        <dbReference type="SAM" id="Coils"/>
    </source>
</evidence>
<dbReference type="Proteomes" id="UP000184000">
    <property type="component" value="Unassembled WGS sequence"/>
</dbReference>
<sequence length="144" mass="16189">MKSLVALTAAITCTLALQGCTTHLAEGQKRELAIYEEKGLLVREKSVGTAAVLGIFPGAGYFYTGHYVLGITTLPLYPFLGPLWMPFDAAASAKSRNYYATKMEAERNKARDLRELDHRLEDKQLTYEQHIREQRAIEARYAAY</sequence>
<organism evidence="2 3">
    <name type="scientific">Stutzerimonas xanthomarina DSM 18231</name>
    <dbReference type="NCBI Taxonomy" id="1403346"/>
    <lineage>
        <taxon>Bacteria</taxon>
        <taxon>Pseudomonadati</taxon>
        <taxon>Pseudomonadota</taxon>
        <taxon>Gammaproteobacteria</taxon>
        <taxon>Pseudomonadales</taxon>
        <taxon>Pseudomonadaceae</taxon>
        <taxon>Stutzerimonas</taxon>
    </lineage>
</organism>
<proteinExistence type="predicted"/>
<accession>A0A1M5TLS8</accession>
<dbReference type="GeneID" id="98636408"/>
<feature type="coiled-coil region" evidence="1">
    <location>
        <begin position="103"/>
        <end position="133"/>
    </location>
</feature>
<dbReference type="RefSeq" id="WP_073303379.1">
    <property type="nucleotide sequence ID" value="NZ_FQXA01000008.1"/>
</dbReference>
<protein>
    <submittedName>
        <fullName evidence="2">Uncharacterized protein</fullName>
    </submittedName>
</protein>
<evidence type="ECO:0000313" key="3">
    <source>
        <dbReference type="Proteomes" id="UP000184000"/>
    </source>
</evidence>
<keyword evidence="1" id="KW-0175">Coiled coil</keyword>
<dbReference type="PROSITE" id="PS51257">
    <property type="entry name" value="PROKAR_LIPOPROTEIN"/>
    <property type="match status" value="1"/>
</dbReference>
<reference evidence="2 3" key="1">
    <citation type="submission" date="2016-11" db="EMBL/GenBank/DDBJ databases">
        <authorList>
            <person name="Jaros S."/>
            <person name="Januszkiewicz K."/>
            <person name="Wedrychowicz H."/>
        </authorList>
    </citation>
    <scope>NUCLEOTIDE SEQUENCE [LARGE SCALE GENOMIC DNA]</scope>
    <source>
        <strain evidence="2 3">DSM 18231</strain>
    </source>
</reference>
<gene>
    <name evidence="2" type="ORF">SAMN02744645_3985</name>
</gene>
<evidence type="ECO:0000313" key="2">
    <source>
        <dbReference type="EMBL" id="SHH51732.1"/>
    </source>
</evidence>
<name>A0A1M5TLS8_9GAMM</name>
<dbReference type="EMBL" id="FQXA01000008">
    <property type="protein sequence ID" value="SHH51732.1"/>
    <property type="molecule type" value="Genomic_DNA"/>
</dbReference>